<dbReference type="Proteomes" id="UP000728032">
    <property type="component" value="Unassembled WGS sequence"/>
</dbReference>
<sequence>MVDSSATSGTGIIIGTTYFFGDYDECLGVPEGVTDCPERRERLRDQFYYLLYHTPNSVSF</sequence>
<evidence type="ECO:0000313" key="3">
    <source>
        <dbReference type="Proteomes" id="UP000728032"/>
    </source>
</evidence>
<dbReference type="InterPro" id="IPR006621">
    <property type="entry name" value="Nose-resist-to-fluoxetine_N"/>
</dbReference>
<dbReference type="Pfam" id="PF20146">
    <property type="entry name" value="NRF"/>
    <property type="match status" value="1"/>
</dbReference>
<keyword evidence="3" id="KW-1185">Reference proteome</keyword>
<organism evidence="2">
    <name type="scientific">Oppiella nova</name>
    <dbReference type="NCBI Taxonomy" id="334625"/>
    <lineage>
        <taxon>Eukaryota</taxon>
        <taxon>Metazoa</taxon>
        <taxon>Ecdysozoa</taxon>
        <taxon>Arthropoda</taxon>
        <taxon>Chelicerata</taxon>
        <taxon>Arachnida</taxon>
        <taxon>Acari</taxon>
        <taxon>Acariformes</taxon>
        <taxon>Sarcoptiformes</taxon>
        <taxon>Oribatida</taxon>
        <taxon>Brachypylina</taxon>
        <taxon>Oppioidea</taxon>
        <taxon>Oppiidae</taxon>
        <taxon>Oppiella</taxon>
    </lineage>
</organism>
<dbReference type="AlphaFoldDB" id="A0A7R9MJI2"/>
<evidence type="ECO:0000259" key="1">
    <source>
        <dbReference type="Pfam" id="PF20146"/>
    </source>
</evidence>
<dbReference type="EMBL" id="OC935029">
    <property type="protein sequence ID" value="CAD7660426.1"/>
    <property type="molecule type" value="Genomic_DNA"/>
</dbReference>
<protein>
    <recommendedName>
        <fullName evidence="1">Nose resistant-to-fluoxetine protein N-terminal domain-containing protein</fullName>
    </recommendedName>
</protein>
<gene>
    <name evidence="2" type="ORF">ONB1V03_LOCUS16994</name>
</gene>
<name>A0A7R9MJI2_9ACAR</name>
<evidence type="ECO:0000313" key="2">
    <source>
        <dbReference type="EMBL" id="CAD7660426.1"/>
    </source>
</evidence>
<feature type="domain" description="Nose resistant-to-fluoxetine protein N-terminal" evidence="1">
    <location>
        <begin position="1"/>
        <end position="35"/>
    </location>
</feature>
<reference evidence="2" key="1">
    <citation type="submission" date="2020-11" db="EMBL/GenBank/DDBJ databases">
        <authorList>
            <person name="Tran Van P."/>
        </authorList>
    </citation>
    <scope>NUCLEOTIDE SEQUENCE</scope>
</reference>
<proteinExistence type="predicted"/>
<accession>A0A7R9MJI2</accession>
<dbReference type="EMBL" id="CAJPVJ010020204">
    <property type="protein sequence ID" value="CAG2177564.1"/>
    <property type="molecule type" value="Genomic_DNA"/>
</dbReference>
<feature type="non-terminal residue" evidence="2">
    <location>
        <position position="1"/>
    </location>
</feature>